<comment type="caution">
    <text evidence="1">The sequence shown here is derived from an EMBL/GenBank/DDBJ whole genome shotgun (WGS) entry which is preliminary data.</text>
</comment>
<name>A0A822YDJ6_NELNU</name>
<organism evidence="1 2">
    <name type="scientific">Nelumbo nucifera</name>
    <name type="common">Sacred lotus</name>
    <dbReference type="NCBI Taxonomy" id="4432"/>
    <lineage>
        <taxon>Eukaryota</taxon>
        <taxon>Viridiplantae</taxon>
        <taxon>Streptophyta</taxon>
        <taxon>Embryophyta</taxon>
        <taxon>Tracheophyta</taxon>
        <taxon>Spermatophyta</taxon>
        <taxon>Magnoliopsida</taxon>
        <taxon>Proteales</taxon>
        <taxon>Nelumbonaceae</taxon>
        <taxon>Nelumbo</taxon>
    </lineage>
</organism>
<accession>A0A822YDJ6</accession>
<dbReference type="EMBL" id="DUZY01000003">
    <property type="protein sequence ID" value="DAD30422.1"/>
    <property type="molecule type" value="Genomic_DNA"/>
</dbReference>
<evidence type="ECO:0000313" key="1">
    <source>
        <dbReference type="EMBL" id="DAD30422.1"/>
    </source>
</evidence>
<dbReference type="AlphaFoldDB" id="A0A822YDJ6"/>
<sequence length="28" mass="3076">MSVSQIDLSKDTRALAVNVAKSERKSIK</sequence>
<dbReference type="Proteomes" id="UP000607653">
    <property type="component" value="Unassembled WGS sequence"/>
</dbReference>
<gene>
    <name evidence="1" type="ORF">HUJ06_009273</name>
</gene>
<protein>
    <submittedName>
        <fullName evidence="1">Uncharacterized protein</fullName>
    </submittedName>
</protein>
<proteinExistence type="predicted"/>
<reference evidence="1 2" key="1">
    <citation type="journal article" date="2020" name="Mol. Biol. Evol.">
        <title>Distinct Expression and Methylation Patterns for Genes with Different Fates following a Single Whole-Genome Duplication in Flowering Plants.</title>
        <authorList>
            <person name="Shi T."/>
            <person name="Rahmani R.S."/>
            <person name="Gugger P.F."/>
            <person name="Wang M."/>
            <person name="Li H."/>
            <person name="Zhang Y."/>
            <person name="Li Z."/>
            <person name="Wang Q."/>
            <person name="Van de Peer Y."/>
            <person name="Marchal K."/>
            <person name="Chen J."/>
        </authorList>
    </citation>
    <scope>NUCLEOTIDE SEQUENCE [LARGE SCALE GENOMIC DNA]</scope>
    <source>
        <tissue evidence="1">Leaf</tissue>
    </source>
</reference>
<evidence type="ECO:0000313" key="2">
    <source>
        <dbReference type="Proteomes" id="UP000607653"/>
    </source>
</evidence>
<keyword evidence="2" id="KW-1185">Reference proteome</keyword>